<evidence type="ECO:0000256" key="2">
    <source>
        <dbReference type="ARBA" id="ARBA00022676"/>
    </source>
</evidence>
<dbReference type="Pfam" id="PF23253">
    <property type="entry name" value="KH_PARP14_6"/>
    <property type="match status" value="1"/>
</dbReference>
<dbReference type="GO" id="GO:0044389">
    <property type="term" value="F:ubiquitin-like protein ligase binding"/>
    <property type="evidence" value="ECO:0007669"/>
    <property type="project" value="TreeGrafter"/>
</dbReference>
<dbReference type="GO" id="GO:0003714">
    <property type="term" value="F:transcription corepressor activity"/>
    <property type="evidence" value="ECO:0007669"/>
    <property type="project" value="TreeGrafter"/>
</dbReference>
<dbReference type="InterPro" id="IPR057048">
    <property type="entry name" value="PARP14_KH_6"/>
</dbReference>
<evidence type="ECO:0000256" key="4">
    <source>
        <dbReference type="ARBA" id="ARBA00023027"/>
    </source>
</evidence>
<dbReference type="Gene3D" id="3.40.220.10">
    <property type="entry name" value="Leucine Aminopeptidase, subunit E, domain 1"/>
    <property type="match status" value="1"/>
</dbReference>
<evidence type="ECO:0000313" key="7">
    <source>
        <dbReference type="Ensembl" id="ENSATEP00000017475.2"/>
    </source>
</evidence>
<dbReference type="GO" id="GO:0005737">
    <property type="term" value="C:cytoplasm"/>
    <property type="evidence" value="ECO:0007669"/>
    <property type="project" value="TreeGrafter"/>
</dbReference>
<dbReference type="Proteomes" id="UP000265040">
    <property type="component" value="Chromosome 9"/>
</dbReference>
<evidence type="ECO:0000256" key="1">
    <source>
        <dbReference type="ARBA" id="ARBA00004123"/>
    </source>
</evidence>
<dbReference type="GeneTree" id="ENSGT00940000165390"/>
<dbReference type="PANTHER" id="PTHR14453">
    <property type="entry name" value="PARP/ZINC FINGER CCCH TYPE DOMAIN CONTAINING PROTEIN"/>
    <property type="match status" value="1"/>
</dbReference>
<feature type="domain" description="Macro" evidence="6">
    <location>
        <begin position="117"/>
        <end position="312"/>
    </location>
</feature>
<keyword evidence="3" id="KW-0808">Transferase</keyword>
<reference evidence="7" key="3">
    <citation type="submission" date="2025-09" db="UniProtKB">
        <authorList>
            <consortium name="Ensembl"/>
        </authorList>
    </citation>
    <scope>IDENTIFICATION</scope>
</reference>
<dbReference type="InterPro" id="IPR002589">
    <property type="entry name" value="Macro_dom"/>
</dbReference>
<dbReference type="GO" id="GO:0070212">
    <property type="term" value="P:protein poly-ADP-ribosylation"/>
    <property type="evidence" value="ECO:0007669"/>
    <property type="project" value="TreeGrafter"/>
</dbReference>
<dbReference type="SMART" id="SM00506">
    <property type="entry name" value="A1pp"/>
    <property type="match status" value="1"/>
</dbReference>
<keyword evidence="5" id="KW-0539">Nucleus</keyword>
<dbReference type="PROSITE" id="PS51154">
    <property type="entry name" value="MACRO"/>
    <property type="match status" value="1"/>
</dbReference>
<gene>
    <name evidence="7" type="primary">GATD1</name>
</gene>
<comment type="subcellular location">
    <subcellularLocation>
        <location evidence="1">Nucleus</location>
    </subcellularLocation>
</comment>
<keyword evidence="4" id="KW-0520">NAD</keyword>
<dbReference type="SUPFAM" id="SSF52949">
    <property type="entry name" value="Macro domain-like"/>
    <property type="match status" value="1"/>
</dbReference>
<dbReference type="GO" id="GO:1990404">
    <property type="term" value="F:NAD+-protein mono-ADP-ribosyltransferase activity"/>
    <property type="evidence" value="ECO:0007669"/>
    <property type="project" value="TreeGrafter"/>
</dbReference>
<dbReference type="InParanoid" id="A0A3Q1IBE4"/>
<organism evidence="7 8">
    <name type="scientific">Anabas testudineus</name>
    <name type="common">Climbing perch</name>
    <name type="synonym">Anthias testudineus</name>
    <dbReference type="NCBI Taxonomy" id="64144"/>
    <lineage>
        <taxon>Eukaryota</taxon>
        <taxon>Metazoa</taxon>
        <taxon>Chordata</taxon>
        <taxon>Craniata</taxon>
        <taxon>Vertebrata</taxon>
        <taxon>Euteleostomi</taxon>
        <taxon>Actinopterygii</taxon>
        <taxon>Neopterygii</taxon>
        <taxon>Teleostei</taxon>
        <taxon>Neoteleostei</taxon>
        <taxon>Acanthomorphata</taxon>
        <taxon>Anabantaria</taxon>
        <taxon>Anabantiformes</taxon>
        <taxon>Anabantoidei</taxon>
        <taxon>Anabantidae</taxon>
        <taxon>Anabas</taxon>
    </lineage>
</organism>
<evidence type="ECO:0000256" key="3">
    <source>
        <dbReference type="ARBA" id="ARBA00022679"/>
    </source>
</evidence>
<sequence>MSSTPVKVCPHYEGIQKSTIAGLAAERPELEETVHVDSCAVVQFIDKYKSQEWNSIAKANDVRVHFDSDRSRIIISGAPARVQRAKSCFQELISSLFTDTFTVDKPGAKEYFTSQGSLVLSKMMADFSCVVVLRPDNQEEEKADMCSVSADAVVNSANEELQHLGGLSLALLRAAGPQLQKTSDDYIAKNGRLSIGAAIVTDAGDLPCKYIVHTVGPRFSDFDQSTAVKHLKQAVQESLRQAKRVECSSIALPAISSGVFGFPVDLCADTIAEAVREYCDDPQGVGLLTEIQLVDNNDNTIKALASAVNKVQHEPESGSCLQSAAAGSWTQPAVSC</sequence>
<proteinExistence type="predicted"/>
<dbReference type="GO" id="GO:0003950">
    <property type="term" value="F:NAD+ poly-ADP-ribosyltransferase activity"/>
    <property type="evidence" value="ECO:0007669"/>
    <property type="project" value="TreeGrafter"/>
</dbReference>
<dbReference type="Ensembl" id="ENSATET00000017768.2">
    <property type="protein sequence ID" value="ENSATEP00000017475.2"/>
    <property type="gene ID" value="ENSATEG00000012163.2"/>
</dbReference>
<evidence type="ECO:0000256" key="5">
    <source>
        <dbReference type="ARBA" id="ARBA00023242"/>
    </source>
</evidence>
<evidence type="ECO:0000259" key="6">
    <source>
        <dbReference type="PROSITE" id="PS51154"/>
    </source>
</evidence>
<dbReference type="OrthoDB" id="6133115at2759"/>
<dbReference type="GO" id="GO:0005634">
    <property type="term" value="C:nucleus"/>
    <property type="evidence" value="ECO:0007669"/>
    <property type="project" value="UniProtKB-SubCell"/>
</dbReference>
<reference evidence="7" key="2">
    <citation type="submission" date="2025-08" db="UniProtKB">
        <authorList>
            <consortium name="Ensembl"/>
        </authorList>
    </citation>
    <scope>IDENTIFICATION</scope>
</reference>
<reference evidence="7" key="1">
    <citation type="submission" date="2021-04" db="EMBL/GenBank/DDBJ databases">
        <authorList>
            <consortium name="Wellcome Sanger Institute Data Sharing"/>
        </authorList>
    </citation>
    <scope>NUCLEOTIDE SEQUENCE [LARGE SCALE GENOMIC DNA]</scope>
</reference>
<dbReference type="InterPro" id="IPR052056">
    <property type="entry name" value="Mono-ARTD/PARP"/>
</dbReference>
<accession>A0A3Q1IBE4</accession>
<dbReference type="CDD" id="cd02907">
    <property type="entry name" value="Macro_Af1521_BAL-like"/>
    <property type="match status" value="1"/>
</dbReference>
<keyword evidence="8" id="KW-1185">Reference proteome</keyword>
<keyword evidence="2" id="KW-0328">Glycosyltransferase</keyword>
<protein>
    <recommendedName>
        <fullName evidence="6">Macro domain-containing protein</fullName>
    </recommendedName>
</protein>
<name>A0A3Q1IBE4_ANATE</name>
<dbReference type="GO" id="GO:0060335">
    <property type="term" value="P:positive regulation of type II interferon-mediated signaling pathway"/>
    <property type="evidence" value="ECO:0007669"/>
    <property type="project" value="TreeGrafter"/>
</dbReference>
<dbReference type="InterPro" id="IPR043472">
    <property type="entry name" value="Macro_dom-like"/>
</dbReference>
<dbReference type="AlphaFoldDB" id="A0A3Q1IBE4"/>
<dbReference type="GO" id="GO:0010629">
    <property type="term" value="P:negative regulation of gene expression"/>
    <property type="evidence" value="ECO:0007669"/>
    <property type="project" value="TreeGrafter"/>
</dbReference>
<evidence type="ECO:0000313" key="8">
    <source>
        <dbReference type="Proteomes" id="UP000265040"/>
    </source>
</evidence>
<dbReference type="PANTHER" id="PTHR14453:SF70">
    <property type="entry name" value="PROTEIN MONO-ADP-RIBOSYLTRANSFERASE PARP9"/>
    <property type="match status" value="1"/>
</dbReference>
<dbReference type="STRING" id="64144.ENSATEP00000017475"/>
<dbReference type="Pfam" id="PF01661">
    <property type="entry name" value="Macro"/>
    <property type="match status" value="1"/>
</dbReference>